<proteinExistence type="predicted"/>
<accession>A0A834SYQ4</accession>
<evidence type="ECO:0000313" key="1">
    <source>
        <dbReference type="EMBL" id="KAF7812574.1"/>
    </source>
</evidence>
<dbReference type="AlphaFoldDB" id="A0A834SYQ4"/>
<name>A0A834SYQ4_9FABA</name>
<comment type="caution">
    <text evidence="1">The sequence shown here is derived from an EMBL/GenBank/DDBJ whole genome shotgun (WGS) entry which is preliminary data.</text>
</comment>
<dbReference type="EMBL" id="JAAIUW010000010">
    <property type="protein sequence ID" value="KAF7812574.1"/>
    <property type="molecule type" value="Genomic_DNA"/>
</dbReference>
<keyword evidence="2" id="KW-1185">Reference proteome</keyword>
<sequence length="82" mass="9441">MGLVITWKVCQVLSKHIMNYKSRLNLKRTQEVQVQTCCFTSESNRSVRVVFGNPSGFKARMGLVISWKVCQVMPNHILNRKS</sequence>
<protein>
    <submittedName>
        <fullName evidence="1">Uncharacterized protein</fullName>
    </submittedName>
</protein>
<evidence type="ECO:0000313" key="2">
    <source>
        <dbReference type="Proteomes" id="UP000634136"/>
    </source>
</evidence>
<dbReference type="Proteomes" id="UP000634136">
    <property type="component" value="Unassembled WGS sequence"/>
</dbReference>
<organism evidence="1 2">
    <name type="scientific">Senna tora</name>
    <dbReference type="NCBI Taxonomy" id="362788"/>
    <lineage>
        <taxon>Eukaryota</taxon>
        <taxon>Viridiplantae</taxon>
        <taxon>Streptophyta</taxon>
        <taxon>Embryophyta</taxon>
        <taxon>Tracheophyta</taxon>
        <taxon>Spermatophyta</taxon>
        <taxon>Magnoliopsida</taxon>
        <taxon>eudicotyledons</taxon>
        <taxon>Gunneridae</taxon>
        <taxon>Pentapetalae</taxon>
        <taxon>rosids</taxon>
        <taxon>fabids</taxon>
        <taxon>Fabales</taxon>
        <taxon>Fabaceae</taxon>
        <taxon>Caesalpinioideae</taxon>
        <taxon>Cassia clade</taxon>
        <taxon>Senna</taxon>
    </lineage>
</organism>
<gene>
    <name evidence="1" type="ORF">G2W53_033550</name>
</gene>
<reference evidence="1" key="1">
    <citation type="submission" date="2020-09" db="EMBL/GenBank/DDBJ databases">
        <title>Genome-Enabled Discovery of Anthraquinone Biosynthesis in Senna tora.</title>
        <authorList>
            <person name="Kang S.-H."/>
            <person name="Pandey R.P."/>
            <person name="Lee C.-M."/>
            <person name="Sim J.-S."/>
            <person name="Jeong J.-T."/>
            <person name="Choi B.-S."/>
            <person name="Jung M."/>
            <person name="Ginzburg D."/>
            <person name="Zhao K."/>
            <person name="Won S.Y."/>
            <person name="Oh T.-J."/>
            <person name="Yu Y."/>
            <person name="Kim N.-H."/>
            <person name="Lee O.R."/>
            <person name="Lee T.-H."/>
            <person name="Bashyal P."/>
            <person name="Kim T.-S."/>
            <person name="Lee W.-H."/>
            <person name="Kawkins C."/>
            <person name="Kim C.-K."/>
            <person name="Kim J.S."/>
            <person name="Ahn B.O."/>
            <person name="Rhee S.Y."/>
            <person name="Sohng J.K."/>
        </authorList>
    </citation>
    <scope>NUCLEOTIDE SEQUENCE</scope>
    <source>
        <tissue evidence="1">Leaf</tissue>
    </source>
</reference>